<gene>
    <name evidence="1" type="ORF">SKUN_00967</name>
</gene>
<name>A0A0K2JGZ5_SPIKU</name>
<dbReference type="OrthoDB" id="390383at2"/>
<protein>
    <submittedName>
        <fullName evidence="1">Uncharacterized protein</fullName>
    </submittedName>
</protein>
<evidence type="ECO:0000313" key="1">
    <source>
        <dbReference type="EMBL" id="ALA97854.1"/>
    </source>
</evidence>
<dbReference type="AlphaFoldDB" id="A0A0K2JGZ5"/>
<organism evidence="1 2">
    <name type="scientific">Spiroplasma kunkelii CR2-3x</name>
    <dbReference type="NCBI Taxonomy" id="273035"/>
    <lineage>
        <taxon>Bacteria</taxon>
        <taxon>Bacillati</taxon>
        <taxon>Mycoplasmatota</taxon>
        <taxon>Mollicutes</taxon>
        <taxon>Entomoplasmatales</taxon>
        <taxon>Spiroplasmataceae</taxon>
        <taxon>Spiroplasma</taxon>
    </lineage>
</organism>
<dbReference type="Proteomes" id="UP000062963">
    <property type="component" value="Chromosome"/>
</dbReference>
<dbReference type="EMBL" id="CP010899">
    <property type="protein sequence ID" value="ALA97854.1"/>
    <property type="molecule type" value="Genomic_DNA"/>
</dbReference>
<sequence length="337" mass="39336">MAIEKTKDKNLNQKENQLLNKKINSYTLEKLIRHSNTGKVEPANKMITEYYARRDKEMKAAKVCREQAKRGGIYNFSLEKYDNIFKTVNTTNKELTKQYNLHTANIKSEKVLPIDRFSPQYLAKQNKIGIKKENDNRPVIDLFDENNNEKQPAIIVYDPVKGIYVMQELKLERKETSISETSLAGKLKQQTISRKSGNISKKKAIEENISNDITKDHMIIANRRRGSSDANIIDPSKKPNVLSQIQEQTDETEIFKQKLEVNKPLSKNSQKEKSERKFSKKQFLHDLEANQIKENINLPNYYQTNYSTKKGFSSFCSKVLDFFKITKWINKSKRWNK</sequence>
<dbReference type="KEGG" id="skn:SKUN_00967"/>
<proteinExistence type="predicted"/>
<dbReference type="RefSeq" id="WP_053391029.1">
    <property type="nucleotide sequence ID" value="NZ_CP010899.1"/>
</dbReference>
<dbReference type="PATRIC" id="fig|273035.7.peg.1190"/>
<reference evidence="1 2" key="1">
    <citation type="journal article" date="2015" name="Genome Announc.">
        <title>Complete Genome Sequence of Spiroplasma kunkelii Strain CR2-3x, Causal Agent of Corn Stunt Disease in Zea mays L.</title>
        <authorList>
            <person name="Davis R.E."/>
            <person name="Shao J."/>
            <person name="Dally E.L."/>
            <person name="Zhao Y."/>
            <person name="Gasparich G.E."/>
            <person name="Gaynor B.J."/>
            <person name="Athey J.C."/>
            <person name="Harrison N.A."/>
            <person name="Donofrio N."/>
        </authorList>
    </citation>
    <scope>NUCLEOTIDE SEQUENCE [LARGE SCALE GENOMIC DNA]</scope>
    <source>
        <strain evidence="1 2">CR2-3x</strain>
    </source>
</reference>
<evidence type="ECO:0000313" key="2">
    <source>
        <dbReference type="Proteomes" id="UP000062963"/>
    </source>
</evidence>
<accession>A0A0K2JGZ5</accession>
<keyword evidence="2" id="KW-1185">Reference proteome</keyword>